<dbReference type="InterPro" id="IPR013078">
    <property type="entry name" value="His_Pase_superF_clade-1"/>
</dbReference>
<name>A0A1G9H848_9RHOB</name>
<dbReference type="PANTHER" id="PTHR47623">
    <property type="entry name" value="OS09G0287300 PROTEIN"/>
    <property type="match status" value="1"/>
</dbReference>
<dbReference type="PANTHER" id="PTHR47623:SF1">
    <property type="entry name" value="OS09G0287300 PROTEIN"/>
    <property type="match status" value="1"/>
</dbReference>
<dbReference type="OrthoDB" id="9810154at2"/>
<dbReference type="SUPFAM" id="SSF53254">
    <property type="entry name" value="Phosphoglycerate mutase-like"/>
    <property type="match status" value="1"/>
</dbReference>
<dbReference type="Proteomes" id="UP000199382">
    <property type="component" value="Unassembled WGS sequence"/>
</dbReference>
<proteinExistence type="predicted"/>
<dbReference type="RefSeq" id="WP_093162465.1">
    <property type="nucleotide sequence ID" value="NZ_FNEK01000067.1"/>
</dbReference>
<dbReference type="SMART" id="SM00855">
    <property type="entry name" value="PGAM"/>
    <property type="match status" value="1"/>
</dbReference>
<dbReference type="InterPro" id="IPR029033">
    <property type="entry name" value="His_PPase_superfam"/>
</dbReference>
<dbReference type="Gene3D" id="3.40.50.1240">
    <property type="entry name" value="Phosphoglycerate mutase-like"/>
    <property type="match status" value="1"/>
</dbReference>
<gene>
    <name evidence="1" type="ORF">SAMN04488026_10678</name>
</gene>
<dbReference type="STRING" id="571298.SAMN04488026_10678"/>
<evidence type="ECO:0000313" key="1">
    <source>
        <dbReference type="EMBL" id="SDL09069.1"/>
    </source>
</evidence>
<dbReference type="Pfam" id="PF00300">
    <property type="entry name" value="His_Phos_1"/>
    <property type="match status" value="1"/>
</dbReference>
<dbReference type="AlphaFoldDB" id="A0A1G9H848"/>
<protein>
    <submittedName>
        <fullName evidence="1">Phosphohistidine phosphatase</fullName>
    </submittedName>
</protein>
<dbReference type="CDD" id="cd07067">
    <property type="entry name" value="HP_PGM_like"/>
    <property type="match status" value="1"/>
</dbReference>
<dbReference type="EMBL" id="FNEK01000067">
    <property type="protein sequence ID" value="SDL09069.1"/>
    <property type="molecule type" value="Genomic_DNA"/>
</dbReference>
<reference evidence="1 2" key="1">
    <citation type="submission" date="2016-10" db="EMBL/GenBank/DDBJ databases">
        <authorList>
            <person name="de Groot N.N."/>
        </authorList>
    </citation>
    <scope>NUCLEOTIDE SEQUENCE [LARGE SCALE GENOMIC DNA]</scope>
    <source>
        <strain evidence="1 2">DSM 25294</strain>
    </source>
</reference>
<accession>A0A1G9H848</accession>
<sequence length="166" mass="18560">MKRLILLRHAKSGWVNPELNDLDRPLNKRGKRGAKALGKWLRGTEYRPDQILCSTARRTRETWEGLGLEGEPELLDALYHAGPDAMLEALKAAKGATVMMIGHNPGIAMFAHELVETPPEHSRFGDFPTGATLVAGFDIKKWSKLEPRKGKVLEFLTPHDLIDQSE</sequence>
<evidence type="ECO:0000313" key="2">
    <source>
        <dbReference type="Proteomes" id="UP000199382"/>
    </source>
</evidence>
<organism evidence="1 2">
    <name type="scientific">Aliiruegeria lutimaris</name>
    <dbReference type="NCBI Taxonomy" id="571298"/>
    <lineage>
        <taxon>Bacteria</taxon>
        <taxon>Pseudomonadati</taxon>
        <taxon>Pseudomonadota</taxon>
        <taxon>Alphaproteobacteria</taxon>
        <taxon>Rhodobacterales</taxon>
        <taxon>Roseobacteraceae</taxon>
        <taxon>Aliiruegeria</taxon>
    </lineage>
</organism>
<keyword evidence="2" id="KW-1185">Reference proteome</keyword>